<accession>A0ABQ3VCK7</accession>
<gene>
    <name evidence="2" type="ORF">KSZ_18980</name>
</gene>
<dbReference type="Proteomes" id="UP000635565">
    <property type="component" value="Unassembled WGS sequence"/>
</dbReference>
<dbReference type="EMBL" id="BNJJ01000004">
    <property type="protein sequence ID" value="GHO83892.1"/>
    <property type="molecule type" value="Genomic_DNA"/>
</dbReference>
<feature type="compositionally biased region" description="Low complexity" evidence="1">
    <location>
        <begin position="91"/>
        <end position="108"/>
    </location>
</feature>
<comment type="caution">
    <text evidence="2">The sequence shown here is derived from an EMBL/GenBank/DDBJ whole genome shotgun (WGS) entry which is preliminary data.</text>
</comment>
<feature type="compositionally biased region" description="Polar residues" evidence="1">
    <location>
        <begin position="137"/>
        <end position="150"/>
    </location>
</feature>
<dbReference type="RefSeq" id="WP_201361527.1">
    <property type="nucleotide sequence ID" value="NZ_BNJJ01000004.1"/>
</dbReference>
<reference evidence="2 3" key="1">
    <citation type="journal article" date="2021" name="Int. J. Syst. Evol. Microbiol.">
        <title>Reticulibacter mediterranei gen. nov., sp. nov., within the new family Reticulibacteraceae fam. nov., and Ktedonospora formicarum gen. nov., sp. nov., Ktedonobacter robiniae sp. nov., Dictyobacter formicarum sp. nov. and Dictyobacter arantiisoli sp. nov., belonging to the class Ktedonobacteria.</title>
        <authorList>
            <person name="Yabe S."/>
            <person name="Zheng Y."/>
            <person name="Wang C.M."/>
            <person name="Sakai Y."/>
            <person name="Abe K."/>
            <person name="Yokota A."/>
            <person name="Donadio S."/>
            <person name="Cavaletti L."/>
            <person name="Monciardini P."/>
        </authorList>
    </citation>
    <scope>NUCLEOTIDE SEQUENCE [LARGE SCALE GENOMIC DNA]</scope>
    <source>
        <strain evidence="2 3">SOSP1-9</strain>
    </source>
</reference>
<sequence>MSQSSSDKFLHFTVGLLKDSEALELLRQDAVKHHMIDNPGQLIALRLTEYYEMMSKGIVQPVVRVPAVVTPAGPEVKPQSEADVQVPFHKPVPVQSSQPMQPVQPQQPGRQTPAPAYDNGPVVRQPTGRMRAIMQNRGESIVSTSSNADQNADEAADYWSLL</sequence>
<keyword evidence="3" id="KW-1185">Reference proteome</keyword>
<feature type="region of interest" description="Disordered" evidence="1">
    <location>
        <begin position="72"/>
        <end position="162"/>
    </location>
</feature>
<evidence type="ECO:0000313" key="3">
    <source>
        <dbReference type="Proteomes" id="UP000635565"/>
    </source>
</evidence>
<organism evidence="2 3">
    <name type="scientific">Dictyobacter formicarum</name>
    <dbReference type="NCBI Taxonomy" id="2778368"/>
    <lineage>
        <taxon>Bacteria</taxon>
        <taxon>Bacillati</taxon>
        <taxon>Chloroflexota</taxon>
        <taxon>Ktedonobacteria</taxon>
        <taxon>Ktedonobacterales</taxon>
        <taxon>Dictyobacteraceae</taxon>
        <taxon>Dictyobacter</taxon>
    </lineage>
</organism>
<evidence type="ECO:0000313" key="2">
    <source>
        <dbReference type="EMBL" id="GHO83892.1"/>
    </source>
</evidence>
<evidence type="ECO:0000256" key="1">
    <source>
        <dbReference type="SAM" id="MobiDB-lite"/>
    </source>
</evidence>
<name>A0ABQ3VCK7_9CHLR</name>
<proteinExistence type="predicted"/>
<protein>
    <submittedName>
        <fullName evidence="2">Uncharacterized protein</fullName>
    </submittedName>
</protein>